<evidence type="ECO:0000313" key="3">
    <source>
        <dbReference type="EMBL" id="GAD96543.1"/>
    </source>
</evidence>
<gene>
    <name evidence="3" type="ORF">PVAR5_5201</name>
</gene>
<dbReference type="GO" id="GO:0031511">
    <property type="term" value="C:Mis6-Sim4 complex"/>
    <property type="evidence" value="ECO:0007669"/>
    <property type="project" value="InterPro"/>
</dbReference>
<dbReference type="AlphaFoldDB" id="V5FWU7"/>
<dbReference type="InterPro" id="IPR025207">
    <property type="entry name" value="Sim4_Fta4"/>
</dbReference>
<dbReference type="HOGENOM" id="CLU_457897_0_0_1"/>
<dbReference type="Pfam" id="PF13093">
    <property type="entry name" value="FTA4"/>
    <property type="match status" value="1"/>
</dbReference>
<keyword evidence="4" id="KW-1185">Reference proteome</keyword>
<dbReference type="eggNOG" id="ENOG502S1AV">
    <property type="taxonomic scope" value="Eukaryota"/>
</dbReference>
<name>V5FWU7_BYSSN</name>
<dbReference type="PANTHER" id="PTHR39472:SF1">
    <property type="entry name" value="EXPRESSED PROTEIN"/>
    <property type="match status" value="1"/>
</dbReference>
<feature type="region of interest" description="Disordered" evidence="2">
    <location>
        <begin position="301"/>
        <end position="371"/>
    </location>
</feature>
<keyword evidence="1" id="KW-0175">Coiled coil</keyword>
<organism evidence="3 4">
    <name type="scientific">Byssochlamys spectabilis (strain No. 5 / NBRC 109023)</name>
    <name type="common">Paecilomyces variotii</name>
    <dbReference type="NCBI Taxonomy" id="1356009"/>
    <lineage>
        <taxon>Eukaryota</taxon>
        <taxon>Fungi</taxon>
        <taxon>Dikarya</taxon>
        <taxon>Ascomycota</taxon>
        <taxon>Pezizomycotina</taxon>
        <taxon>Eurotiomycetes</taxon>
        <taxon>Eurotiomycetidae</taxon>
        <taxon>Eurotiales</taxon>
        <taxon>Thermoascaceae</taxon>
        <taxon>Paecilomyces</taxon>
    </lineage>
</organism>
<feature type="coiled-coil region" evidence="1">
    <location>
        <begin position="134"/>
        <end position="161"/>
    </location>
</feature>
<protein>
    <submittedName>
        <fullName evidence="3">Uncharacterized protein</fullName>
    </submittedName>
</protein>
<feature type="compositionally biased region" description="Polar residues" evidence="2">
    <location>
        <begin position="356"/>
        <end position="365"/>
    </location>
</feature>
<dbReference type="InParanoid" id="V5FWU7"/>
<feature type="region of interest" description="Disordered" evidence="2">
    <location>
        <begin position="399"/>
        <end position="435"/>
    </location>
</feature>
<comment type="caution">
    <text evidence="3">The sequence shown here is derived from an EMBL/GenBank/DDBJ whole genome shotgun (WGS) entry which is preliminary data.</text>
</comment>
<sequence>MDTSRTISELKSSFIRTQVRILSAALEPQEGWRAYGAPSEEGDLSDKAVEEALQKLHSALKQHNRVVYSSQAIHHVARQIESLYWNSVNEDLHGLGDRGKGVEQGTDLSNPLNISKLPLEWESESGDEEGNQRYQLLRARLVELDEQRQQQQRRLAEYKKLQALLEPFKDPQNNIQPNLVTKDGELGKELDRMRMLVARVAGRVSQSKSLRQKETSDANYLDTEQKLSWTNTKAPGQSLAAQQVITFTLSLTSLTTANSPPSSVSCPSSMAGWQQPDCCPLCMAILTGESIHRCPERKMHARSRSEPSGPPALNHFGDGVEYGSQQAPMQLSQRNTTNDDHNGLIKAPDSDANAPLQPSQTSRAPQQGFRRHRRTSGILNREELDNFLASLPPFTYAKNSGADRGGLEAAAREAATRPTPPPHVQKPLDTNSEKHPVFGELNRAFNRARMSLSNGAGLPNNSAGGGMFANYVDNNPNLAGIPRQTPSPSPSHASAQVNGGGMAGINGGMPMNAGHQMDLNHLYEMVLELSDVLKNNREMTKGIINSAEEIMRRASSEGASPNMQQVNGEISAARIAELERALVKEKRLVEVLKREQVENTKLIGEYETAVGTMVEQIRNYCHNNTMHFLAQKRHYNNLLQAERDAHLESRLDRDHWHAMTMKCSEMIRTAYRLRCEEEEVPLRIVAGLQNEVRAYRNALGMEPEKPEEEYGWEILKDAPPGVD</sequence>
<accession>V5FWU7</accession>
<evidence type="ECO:0000256" key="1">
    <source>
        <dbReference type="SAM" id="Coils"/>
    </source>
</evidence>
<feature type="compositionally biased region" description="Polar residues" evidence="2">
    <location>
        <begin position="323"/>
        <end position="336"/>
    </location>
</feature>
<reference evidence="4" key="1">
    <citation type="journal article" date="2014" name="Genome Announc.">
        <title>Draft genome sequence of the formaldehyde-resistant fungus Byssochlamys spectabilis No. 5 (anamorph Paecilomyces variotii No. 5) (NBRC109023).</title>
        <authorList>
            <person name="Oka T."/>
            <person name="Ekino K."/>
            <person name="Fukuda K."/>
            <person name="Nomura Y."/>
        </authorList>
    </citation>
    <scope>NUCLEOTIDE SEQUENCE [LARGE SCALE GENOMIC DNA]</scope>
    <source>
        <strain evidence="4">No. 5 / NBRC 109023</strain>
    </source>
</reference>
<evidence type="ECO:0000256" key="2">
    <source>
        <dbReference type="SAM" id="MobiDB-lite"/>
    </source>
</evidence>
<dbReference type="EMBL" id="BAUL01000168">
    <property type="protein sequence ID" value="GAD96543.1"/>
    <property type="molecule type" value="Genomic_DNA"/>
</dbReference>
<dbReference type="Proteomes" id="UP000018001">
    <property type="component" value="Unassembled WGS sequence"/>
</dbReference>
<dbReference type="PANTHER" id="PTHR39472">
    <property type="entry name" value="EXPRESSED PROTEIN"/>
    <property type="match status" value="1"/>
</dbReference>
<dbReference type="OrthoDB" id="21214at2759"/>
<evidence type="ECO:0000313" key="4">
    <source>
        <dbReference type="Proteomes" id="UP000018001"/>
    </source>
</evidence>
<proteinExistence type="predicted"/>